<evidence type="ECO:0000313" key="3">
    <source>
        <dbReference type="Proteomes" id="UP000249166"/>
    </source>
</evidence>
<comment type="caution">
    <text evidence="2">The sequence shown here is derived from an EMBL/GenBank/DDBJ whole genome shotgun (WGS) entry which is preliminary data.</text>
</comment>
<gene>
    <name evidence="2" type="ORF">DBZ45_01625</name>
</gene>
<protein>
    <submittedName>
        <fullName evidence="2">Uncharacterized protein</fullName>
    </submittedName>
</protein>
<dbReference type="Proteomes" id="UP000249166">
    <property type="component" value="Unassembled WGS sequence"/>
</dbReference>
<dbReference type="AlphaFoldDB" id="A0A328HLH9"/>
<proteinExistence type="predicted"/>
<evidence type="ECO:0000256" key="1">
    <source>
        <dbReference type="SAM" id="MobiDB-lite"/>
    </source>
</evidence>
<accession>A0A328HLH9</accession>
<sequence>MLDDHGDILHGITVSTAAGLRFIARDNIDRMTTTQIRCSFTDEQIKELPPAPSALQLRTRPWFTRSRGKAR</sequence>
<evidence type="ECO:0000313" key="2">
    <source>
        <dbReference type="EMBL" id="RAM39081.1"/>
    </source>
</evidence>
<feature type="region of interest" description="Disordered" evidence="1">
    <location>
        <begin position="50"/>
        <end position="71"/>
    </location>
</feature>
<name>A0A328HLH9_ARTGO</name>
<dbReference type="EMBL" id="QLNP01000013">
    <property type="protein sequence ID" value="RAM39081.1"/>
    <property type="molecule type" value="Genomic_DNA"/>
</dbReference>
<organism evidence="2 3">
    <name type="scientific">Arthrobacter globiformis</name>
    <dbReference type="NCBI Taxonomy" id="1665"/>
    <lineage>
        <taxon>Bacteria</taxon>
        <taxon>Bacillati</taxon>
        <taxon>Actinomycetota</taxon>
        <taxon>Actinomycetes</taxon>
        <taxon>Micrococcales</taxon>
        <taxon>Micrococcaceae</taxon>
        <taxon>Arthrobacter</taxon>
    </lineage>
</organism>
<reference evidence="2 3" key="1">
    <citation type="submission" date="2018-04" db="EMBL/GenBank/DDBJ databases">
        <title>Bacteria isolated from cave deposits of Manipur.</title>
        <authorList>
            <person name="Sahoo D."/>
            <person name="Sarangthem I."/>
            <person name="Nandeibam J."/>
        </authorList>
    </citation>
    <scope>NUCLEOTIDE SEQUENCE [LARGE SCALE GENOMIC DNA]</scope>
    <source>
        <strain evidence="3">mrc11</strain>
    </source>
</reference>